<evidence type="ECO:0000256" key="3">
    <source>
        <dbReference type="ARBA" id="ARBA00023027"/>
    </source>
</evidence>
<dbReference type="InterPro" id="IPR016163">
    <property type="entry name" value="Ald_DH_C"/>
</dbReference>
<dbReference type="GO" id="GO:0006574">
    <property type="term" value="P:L-valine catabolic process"/>
    <property type="evidence" value="ECO:0007669"/>
    <property type="project" value="TreeGrafter"/>
</dbReference>
<dbReference type="PANTHER" id="PTHR43866">
    <property type="entry name" value="MALONATE-SEMIALDEHYDE DEHYDROGENASE"/>
    <property type="match status" value="1"/>
</dbReference>
<evidence type="ECO:0000313" key="5">
    <source>
        <dbReference type="EMBL" id="PLZ97372.1"/>
    </source>
</evidence>
<dbReference type="NCBIfam" id="TIGR01722">
    <property type="entry name" value="MMSDH"/>
    <property type="match status" value="1"/>
</dbReference>
<dbReference type="PANTHER" id="PTHR43866:SF4">
    <property type="entry name" value="MALONATE-SEMIALDEHYDE DEHYDROGENASE"/>
    <property type="match status" value="1"/>
</dbReference>
<keyword evidence="3" id="KW-0520">NAD</keyword>
<evidence type="ECO:0000256" key="1">
    <source>
        <dbReference type="ARBA" id="ARBA00013048"/>
    </source>
</evidence>
<evidence type="ECO:0000259" key="4">
    <source>
        <dbReference type="Pfam" id="PF00171"/>
    </source>
</evidence>
<dbReference type="InterPro" id="IPR016161">
    <property type="entry name" value="Ald_DH/histidinol_DH"/>
</dbReference>
<name>A0A2N6KEF5_9CYAN</name>
<gene>
    <name evidence="5" type="primary">mmsA</name>
    <name evidence="5" type="ORF">CEN50_15395</name>
</gene>
<dbReference type="Gene3D" id="3.40.309.10">
    <property type="entry name" value="Aldehyde Dehydrogenase, Chain A, domain 2"/>
    <property type="match status" value="1"/>
</dbReference>
<dbReference type="GO" id="GO:0006210">
    <property type="term" value="P:thymine catabolic process"/>
    <property type="evidence" value="ECO:0007669"/>
    <property type="project" value="TreeGrafter"/>
</dbReference>
<protein>
    <recommendedName>
        <fullName evidence="1">methylmalonate-semialdehyde dehydrogenase (CoA acylating)</fullName>
        <ecNumber evidence="1">1.2.1.27</ecNumber>
    </recommendedName>
</protein>
<keyword evidence="2" id="KW-0560">Oxidoreductase</keyword>
<dbReference type="FunFam" id="3.40.605.10:FF:000003">
    <property type="entry name" value="Methylmalonate-semialdehyde dehydrogenase [acylating]"/>
    <property type="match status" value="1"/>
</dbReference>
<dbReference type="EMBL" id="NMQA01000180">
    <property type="protein sequence ID" value="PLZ97372.1"/>
    <property type="molecule type" value="Genomic_DNA"/>
</dbReference>
<evidence type="ECO:0000313" key="6">
    <source>
        <dbReference type="Proteomes" id="UP000235025"/>
    </source>
</evidence>
<dbReference type="CDD" id="cd07085">
    <property type="entry name" value="ALDH_F6_MMSDH"/>
    <property type="match status" value="1"/>
</dbReference>
<dbReference type="RefSeq" id="WP_102173756.1">
    <property type="nucleotide sequence ID" value="NZ_NMQA01000180.1"/>
</dbReference>
<dbReference type="Pfam" id="PF00171">
    <property type="entry name" value="Aldedh"/>
    <property type="match status" value="1"/>
</dbReference>
<dbReference type="Gene3D" id="3.40.605.10">
    <property type="entry name" value="Aldehyde Dehydrogenase, Chain A, domain 1"/>
    <property type="match status" value="1"/>
</dbReference>
<feature type="domain" description="Aldehyde dehydrogenase" evidence="4">
    <location>
        <begin position="15"/>
        <end position="480"/>
    </location>
</feature>
<dbReference type="Proteomes" id="UP000235025">
    <property type="component" value="Unassembled WGS sequence"/>
</dbReference>
<dbReference type="InterPro" id="IPR015590">
    <property type="entry name" value="Aldehyde_DH_dom"/>
</dbReference>
<dbReference type="FunFam" id="3.40.309.10:FF:000002">
    <property type="entry name" value="Methylmalonate-semialdehyde dehydrogenase (Acylating)"/>
    <property type="match status" value="1"/>
</dbReference>
<dbReference type="AlphaFoldDB" id="A0A2N6KEF5"/>
<dbReference type="InterPro" id="IPR010061">
    <property type="entry name" value="MeMal-semiAld_DH"/>
</dbReference>
<dbReference type="EC" id="1.2.1.27" evidence="1"/>
<dbReference type="InterPro" id="IPR016160">
    <property type="entry name" value="Ald_DH_CS_CYS"/>
</dbReference>
<dbReference type="InterPro" id="IPR016162">
    <property type="entry name" value="Ald_DH_N"/>
</dbReference>
<evidence type="ECO:0000256" key="2">
    <source>
        <dbReference type="ARBA" id="ARBA00023002"/>
    </source>
</evidence>
<organism evidence="5 6">
    <name type="scientific">Fischerella thermalis CCMEE 5268</name>
    <dbReference type="NCBI Taxonomy" id="2019662"/>
    <lineage>
        <taxon>Bacteria</taxon>
        <taxon>Bacillati</taxon>
        <taxon>Cyanobacteriota</taxon>
        <taxon>Cyanophyceae</taxon>
        <taxon>Nostocales</taxon>
        <taxon>Hapalosiphonaceae</taxon>
        <taxon>Fischerella</taxon>
    </lineage>
</organism>
<comment type="caution">
    <text evidence="5">The sequence shown here is derived from an EMBL/GenBank/DDBJ whole genome shotgun (WGS) entry which is preliminary data.</text>
</comment>
<sequence>MATTITLPNYINGEWCASNATEFLDVINPATTEVLAKVPLSTASEVNQATEVAAAAFVTWRRTPLTERVQYLFKLRNLLEENFEDLARTITQECGKTLAESKGEMRRAIENVEVACGIPMMMQGTNLEDIARGIDEMMIRQPLGVCAVIGPFNFPGMIPFWFMPYAIACGNTYIVKPSEKVPLTMQKIFQLLDETGLPKGVINLVNGAKQAVDAILDHTQIRAISFVGSTPVAKYIYSRAAANGKRVQCQGGAKNPIIVLPDADMEMTRRIAADSAFGCAGQRCLAASIAITVGEARQSFTEAIAETAKKRVVGNGLEEGVEMGPVISIQSKERIEGLIQKGADSGATLLVDGRQPNILGYEKGYFVRPTILQNVDPDSEVAKTEIFGPVLSLIHVNTIDEAIALVNSGQYGNMACLFTTSGAAARKFRYEAEAGNIGINIGVAAPMAFFPFSGWKDSFFGDLHGQGNHAVEFFTQTKVVVERWPSEWSRQF</sequence>
<reference evidence="5 6" key="1">
    <citation type="submission" date="2017-07" db="EMBL/GenBank/DDBJ databases">
        <title>Genomes of Fischerella (Mastigocladus) sp. strains.</title>
        <authorList>
            <person name="Miller S.R."/>
        </authorList>
    </citation>
    <scope>NUCLEOTIDE SEQUENCE [LARGE SCALE GENOMIC DNA]</scope>
    <source>
        <strain evidence="5 6">CCMEE 5268</strain>
    </source>
</reference>
<accession>A0A2N6KEF5</accession>
<dbReference type="SUPFAM" id="SSF53720">
    <property type="entry name" value="ALDH-like"/>
    <property type="match status" value="1"/>
</dbReference>
<proteinExistence type="predicted"/>
<dbReference type="PROSITE" id="PS00070">
    <property type="entry name" value="ALDEHYDE_DEHYDR_CYS"/>
    <property type="match status" value="1"/>
</dbReference>
<dbReference type="GO" id="GO:0004491">
    <property type="term" value="F:methylmalonate-semialdehyde dehydrogenase (acylating, NAD) activity"/>
    <property type="evidence" value="ECO:0007669"/>
    <property type="project" value="UniProtKB-EC"/>
</dbReference>